<evidence type="ECO:0000313" key="3">
    <source>
        <dbReference type="Proteomes" id="UP000018769"/>
    </source>
</evidence>
<dbReference type="Proteomes" id="UP000018769">
    <property type="component" value="Chromosome I"/>
</dbReference>
<dbReference type="KEGG" id="dpb:BABL1_gene_179"/>
<dbReference type="EMBL" id="HG793133">
    <property type="protein sequence ID" value="CDK30835.1"/>
    <property type="molecule type" value="Genomic_DNA"/>
</dbReference>
<feature type="transmembrane region" description="Helical" evidence="1">
    <location>
        <begin position="16"/>
        <end position="33"/>
    </location>
</feature>
<keyword evidence="1" id="KW-1133">Transmembrane helix</keyword>
<gene>
    <name evidence="2" type="ORF">BABL1_gene_179</name>
</gene>
<accession>V6DGZ6</accession>
<protein>
    <submittedName>
        <fullName evidence="2">Uncharacterized protein</fullName>
    </submittedName>
</protein>
<dbReference type="RefSeq" id="WP_023792589.1">
    <property type="nucleotide sequence ID" value="NC_023003.1"/>
</dbReference>
<feature type="transmembrane region" description="Helical" evidence="1">
    <location>
        <begin position="53"/>
        <end position="75"/>
    </location>
</feature>
<keyword evidence="1" id="KW-0812">Transmembrane</keyword>
<keyword evidence="1" id="KW-0472">Membrane</keyword>
<organism evidence="2 3">
    <name type="scientific">Candidatus Babela massiliensis</name>
    <dbReference type="NCBI Taxonomy" id="673862"/>
    <lineage>
        <taxon>Bacteria</taxon>
        <taxon>Candidatus Babelota</taxon>
        <taxon>Candidatus Babeliae</taxon>
        <taxon>Candidatus Babeliales</taxon>
        <taxon>Candidatus Babeliaceae</taxon>
        <taxon>Candidatus Babela</taxon>
    </lineage>
</organism>
<sequence length="85" mass="9632">METEKKYYGFMTKKQYIILSVVIYAAIALYLGSEFLNSLSPQTMHTIETLIGAITGEIIKSCIWAIQAGIITYVVTKIIRRNLLK</sequence>
<keyword evidence="3" id="KW-1185">Reference proteome</keyword>
<name>V6DGZ6_9BACT</name>
<dbReference type="AlphaFoldDB" id="V6DGZ6"/>
<proteinExistence type="predicted"/>
<dbReference type="HOGENOM" id="CLU_2506508_0_0_7"/>
<evidence type="ECO:0000313" key="2">
    <source>
        <dbReference type="EMBL" id="CDK30835.1"/>
    </source>
</evidence>
<evidence type="ECO:0000256" key="1">
    <source>
        <dbReference type="SAM" id="Phobius"/>
    </source>
</evidence>
<reference evidence="2 3" key="1">
    <citation type="journal article" date="2015" name="Biol. Direct">
        <title>Babela massiliensis, a representative of a widespread bacterial phylum with unusual adaptations to parasitism in amoebae.</title>
        <authorList>
            <person name="Pagnier I."/>
            <person name="Yutin N."/>
            <person name="Croce O."/>
            <person name="Makarova K.S."/>
            <person name="Wolf Y.I."/>
            <person name="Benamar S."/>
            <person name="Raoult D."/>
            <person name="Koonin E.V."/>
            <person name="La Scola B."/>
        </authorList>
    </citation>
    <scope>NUCLEOTIDE SEQUENCE [LARGE SCALE GENOMIC DNA]</scope>
    <source>
        <strain evidence="3">BABL1</strain>
    </source>
</reference>